<dbReference type="GO" id="GO:0004674">
    <property type="term" value="F:protein serine/threonine kinase activity"/>
    <property type="evidence" value="ECO:0007669"/>
    <property type="project" value="UniProtKB-KW"/>
</dbReference>
<dbReference type="Gene3D" id="1.10.510.10">
    <property type="entry name" value="Transferase(Phosphotransferase) domain 1"/>
    <property type="match status" value="1"/>
</dbReference>
<dbReference type="EC" id="2.7.11.1" evidence="2"/>
<evidence type="ECO:0000256" key="13">
    <source>
        <dbReference type="SAM" id="Phobius"/>
    </source>
</evidence>
<feature type="region of interest" description="Disordered" evidence="12">
    <location>
        <begin position="1309"/>
        <end position="1330"/>
    </location>
</feature>
<dbReference type="InterPro" id="IPR018391">
    <property type="entry name" value="PQQ_b-propeller_rpt"/>
</dbReference>
<dbReference type="GO" id="GO:0036498">
    <property type="term" value="P:IRE1-mediated unfolded protein response"/>
    <property type="evidence" value="ECO:0007669"/>
    <property type="project" value="TreeGrafter"/>
</dbReference>
<dbReference type="GO" id="GO:0070059">
    <property type="term" value="P:intrinsic apoptotic signaling pathway in response to endoplasmic reticulum stress"/>
    <property type="evidence" value="ECO:0007669"/>
    <property type="project" value="TreeGrafter"/>
</dbReference>
<comment type="subcellular location">
    <subcellularLocation>
        <location evidence="1">Membrane</location>
        <topology evidence="1">Single-pass type I membrane protein</topology>
    </subcellularLocation>
</comment>
<dbReference type="InterPro" id="IPR045133">
    <property type="entry name" value="IRE1/2-like"/>
</dbReference>
<dbReference type="SMART" id="SM00580">
    <property type="entry name" value="PUG"/>
    <property type="match status" value="1"/>
</dbReference>
<organism evidence="17 18">
    <name type="scientific">Coemansia brasiliensis</name>
    <dbReference type="NCBI Taxonomy" id="2650707"/>
    <lineage>
        <taxon>Eukaryota</taxon>
        <taxon>Fungi</taxon>
        <taxon>Fungi incertae sedis</taxon>
        <taxon>Zoopagomycota</taxon>
        <taxon>Kickxellomycotina</taxon>
        <taxon>Kickxellomycetes</taxon>
        <taxon>Kickxellales</taxon>
        <taxon>Kickxellaceae</taxon>
        <taxon>Coemansia</taxon>
    </lineage>
</organism>
<dbReference type="InterPro" id="IPR015943">
    <property type="entry name" value="WD40/YVTN_repeat-like_dom_sf"/>
</dbReference>
<dbReference type="PROSITE" id="PS50011">
    <property type="entry name" value="PROTEIN_KINASE_DOM"/>
    <property type="match status" value="1"/>
</dbReference>
<evidence type="ECO:0000256" key="8">
    <source>
        <dbReference type="ARBA" id="ARBA00022777"/>
    </source>
</evidence>
<dbReference type="GO" id="GO:0006397">
    <property type="term" value="P:mRNA processing"/>
    <property type="evidence" value="ECO:0007669"/>
    <property type="project" value="InterPro"/>
</dbReference>
<dbReference type="Proteomes" id="UP001139887">
    <property type="component" value="Unassembled WGS sequence"/>
</dbReference>
<dbReference type="GO" id="GO:1990604">
    <property type="term" value="C:IRE1-TRAF2-ASK1 complex"/>
    <property type="evidence" value="ECO:0007669"/>
    <property type="project" value="TreeGrafter"/>
</dbReference>
<feature type="compositionally biased region" description="Low complexity" evidence="12">
    <location>
        <begin position="788"/>
        <end position="801"/>
    </location>
</feature>
<dbReference type="SMART" id="SM00564">
    <property type="entry name" value="PQQ"/>
    <property type="match status" value="2"/>
</dbReference>
<keyword evidence="18" id="KW-1185">Reference proteome</keyword>
<sequence>MGWLSTAIWEVCLSMLPQRNTRALLVPILCIVLLASLTVAADTEATSITTKLSTTVQAQQTHGIGDVHSQERNRRMMFLERDGNAIVPRKFTIPEPSVVAEAEHKHVAMLPSRPYEAVAYEQRLLKRSMLEQAGVSLVDTMVVVTVDGRLYGVNRNDGSVVWERECLFEAAGLRCPRSLVHTQGQKTEPLVENNRAADADLELDNEDEEEEWLLEQGIDWRSDPQIHERQRQQRRAWLGQRHGNSTTDADSSTDLMYIAEPGGGGALYVYSTDMGLKRLPLTISNLVDQSPVQVHGVLYSGAKEATFAAIDAATGKLLDVYGDARTDKAQTTQPQVRLLLSEKVDRVRIFADRAAERSGALQWELHHRSIGAPALDGDSDMLLTELSDAVEALGVGGVANGPTKFVMTHDGGFVMVEAATGMPLWAQEFAAPVANVFDVFGLAEQDSGSVQYVARQRSLSPAAQQQRHRRWRQLHEMDDDVRAHERGGWRAGSAGGNVLAGAFWERAGGTQPQAAYVGRLRDTLYTLTSDEFPLIDHATLTSSLLLALVQARRHQARYPALQTREWWERWSFLTHDPVVLRVLQEARAWWLAPVTSGGTAVDNPVAHLLDAVQAANAAQMCPAGDLCLHGSIVGIHPLELNAPALEGESLGRLALPGDDADAEEEHERDFSDNELVQDPAESDEWRWWRYVGHYMTRVAALIGYMVTITVLVAFVGAIFLLRPRNKRRPRMWIDAADDVAAPGRRARLQISWALMHRMWDTLKDEWRTAIDEAWRNPNAAAVLRRTGVARSPPSSSATSPRVSREPSRSSSAASSSTPRRGSASLGLLSREISEPSSLERMTSGASTPRRNSTGNLPMTPLKRASLDDSDRLQSAGRAQLGAIVLSDQVLGYGSHGTVVYRGEFQGRAVAVKRLLLDFYDVADHEVQVLQESDSHPNVIRYFCTERHDHFMYIALELCCGSLADAVLRTPETHVASRMMSALPKKNVLRQLACGLHHLHALKLVHRDIKPQNILIAPPPHRRRRRRNQRNNLAVDSADMAFEDFDVVAGAGTPRVLISDFGLSRILDDDESSFANTFTMHAHAAPAGLPPGMVGGIGGGTVGWRAPECFDSPEARMALASATDASNNISWPSITHINLEDPSPYVSRGTRSRMRNMVMSSQPSQEPDADDPDSLGLSTDRAGSSSPLLVGTVSRRRMTRAVDIFSLGCVFYYVLMDGEHPFGDRLSREQRILSGAPDLRALEASNNPSAIDAVDLIAHMVARSARDRPSAASVLVHPYFWDASQRLAFLQDVSDCLEAEARLIKAAREDIPQVPKKPKPSKKKPVDKPTAHAIPNESIEDIIGRLPAEQAAAVRRAITLLDTFEENSALVMESAPPSVDGFQVVGMPPSHTAALDAMDEAVGHSRPRRIAWDRRLDPHLRRDLGKFRKYDGTRLRDLLRIIRNKKNHYQDMPPPLREALGDIPDGYLHYFESRFPYLLLHCYYFVLEDDSLRTATIFRPYFRAPSQ</sequence>
<dbReference type="InterPro" id="IPR011047">
    <property type="entry name" value="Quinoprotein_ADH-like_sf"/>
</dbReference>
<keyword evidence="10 13" id="KW-1133">Transmembrane helix</keyword>
<dbReference type="InterPro" id="IPR010513">
    <property type="entry name" value="KEN_dom"/>
</dbReference>
<feature type="transmembrane region" description="Helical" evidence="13">
    <location>
        <begin position="701"/>
        <end position="721"/>
    </location>
</feature>
<accession>A0A9W8IG23</accession>
<keyword evidence="9" id="KW-0067">ATP-binding</keyword>
<evidence type="ECO:0000256" key="7">
    <source>
        <dbReference type="ARBA" id="ARBA00022741"/>
    </source>
</evidence>
<evidence type="ECO:0000256" key="10">
    <source>
        <dbReference type="ARBA" id="ARBA00022989"/>
    </source>
</evidence>
<dbReference type="Pfam" id="PF00069">
    <property type="entry name" value="Pkinase"/>
    <property type="match status" value="1"/>
</dbReference>
<keyword evidence="7" id="KW-0547">Nucleotide-binding</keyword>
<dbReference type="Gene3D" id="3.30.200.20">
    <property type="entry name" value="Phosphorylase Kinase, domain 1"/>
    <property type="match status" value="1"/>
</dbReference>
<keyword evidence="5 13" id="KW-0812">Transmembrane</keyword>
<proteinExistence type="predicted"/>
<evidence type="ECO:0000256" key="14">
    <source>
        <dbReference type="SAM" id="SignalP"/>
    </source>
</evidence>
<evidence type="ECO:0000256" key="6">
    <source>
        <dbReference type="ARBA" id="ARBA00022729"/>
    </source>
</evidence>
<dbReference type="GO" id="GO:0051082">
    <property type="term" value="F:unfolded protein binding"/>
    <property type="evidence" value="ECO:0007669"/>
    <property type="project" value="TreeGrafter"/>
</dbReference>
<protein>
    <recommendedName>
        <fullName evidence="2">non-specific serine/threonine protein kinase</fullName>
        <ecNumber evidence="2">2.7.11.1</ecNumber>
    </recommendedName>
</protein>
<dbReference type="InterPro" id="IPR000719">
    <property type="entry name" value="Prot_kinase_dom"/>
</dbReference>
<dbReference type="PANTHER" id="PTHR13954:SF6">
    <property type="entry name" value="NON-SPECIFIC SERINE_THREONINE PROTEIN KINASE"/>
    <property type="match status" value="1"/>
</dbReference>
<feature type="domain" description="Protein kinase" evidence="15">
    <location>
        <begin position="884"/>
        <end position="1279"/>
    </location>
</feature>
<dbReference type="Gene3D" id="2.130.10.10">
    <property type="entry name" value="YVTN repeat-like/Quinoprotein amine dehydrogenase"/>
    <property type="match status" value="1"/>
</dbReference>
<evidence type="ECO:0000256" key="5">
    <source>
        <dbReference type="ARBA" id="ARBA00022692"/>
    </source>
</evidence>
<dbReference type="EMBL" id="JANBUW010000056">
    <property type="protein sequence ID" value="KAJ2849835.1"/>
    <property type="molecule type" value="Genomic_DNA"/>
</dbReference>
<dbReference type="OrthoDB" id="63989at2759"/>
<dbReference type="GO" id="GO:0004521">
    <property type="term" value="F:RNA endonuclease activity"/>
    <property type="evidence" value="ECO:0007669"/>
    <property type="project" value="InterPro"/>
</dbReference>
<dbReference type="Gene3D" id="1.20.1440.180">
    <property type="entry name" value="KEN domain"/>
    <property type="match status" value="1"/>
</dbReference>
<dbReference type="InterPro" id="IPR008271">
    <property type="entry name" value="Ser/Thr_kinase_AS"/>
</dbReference>
<dbReference type="SUPFAM" id="SSF56112">
    <property type="entry name" value="Protein kinase-like (PK-like)"/>
    <property type="match status" value="1"/>
</dbReference>
<evidence type="ECO:0000256" key="3">
    <source>
        <dbReference type="ARBA" id="ARBA00022527"/>
    </source>
</evidence>
<dbReference type="PROSITE" id="PS51392">
    <property type="entry name" value="KEN"/>
    <property type="match status" value="1"/>
</dbReference>
<dbReference type="SUPFAM" id="SSF50998">
    <property type="entry name" value="Quinoprotein alcohol dehydrogenase-like"/>
    <property type="match status" value="1"/>
</dbReference>
<dbReference type="InterPro" id="IPR011009">
    <property type="entry name" value="Kinase-like_dom_sf"/>
</dbReference>
<evidence type="ECO:0000256" key="12">
    <source>
        <dbReference type="SAM" id="MobiDB-lite"/>
    </source>
</evidence>
<dbReference type="Pfam" id="PF06479">
    <property type="entry name" value="Ribonuc_2-5A"/>
    <property type="match status" value="1"/>
</dbReference>
<keyword evidence="8 17" id="KW-0418">Kinase</keyword>
<comment type="caution">
    <text evidence="17">The sequence shown here is derived from an EMBL/GenBank/DDBJ whole genome shotgun (WGS) entry which is preliminary data.</text>
</comment>
<evidence type="ECO:0000256" key="2">
    <source>
        <dbReference type="ARBA" id="ARBA00012513"/>
    </source>
</evidence>
<feature type="compositionally biased region" description="Polar residues" evidence="12">
    <location>
        <begin position="834"/>
        <end position="856"/>
    </location>
</feature>
<keyword evidence="6 14" id="KW-0732">Signal</keyword>
<feature type="chain" id="PRO_5040859304" description="non-specific serine/threonine protein kinase" evidence="14">
    <location>
        <begin position="41"/>
        <end position="1506"/>
    </location>
</feature>
<evidence type="ECO:0000256" key="1">
    <source>
        <dbReference type="ARBA" id="ARBA00004479"/>
    </source>
</evidence>
<evidence type="ECO:0000259" key="16">
    <source>
        <dbReference type="PROSITE" id="PS51392"/>
    </source>
</evidence>
<evidence type="ECO:0000256" key="4">
    <source>
        <dbReference type="ARBA" id="ARBA00022679"/>
    </source>
</evidence>
<dbReference type="FunFam" id="3.30.200.20:FF:000077">
    <property type="entry name" value="Putative Serine/threonine-protein kinase/endoribonuclease IRE1"/>
    <property type="match status" value="1"/>
</dbReference>
<feature type="signal peptide" evidence="14">
    <location>
        <begin position="1"/>
        <end position="40"/>
    </location>
</feature>
<dbReference type="PANTHER" id="PTHR13954">
    <property type="entry name" value="IRE1-RELATED"/>
    <property type="match status" value="1"/>
</dbReference>
<feature type="compositionally biased region" description="Low complexity" evidence="12">
    <location>
        <begin position="808"/>
        <end position="824"/>
    </location>
</feature>
<feature type="region of interest" description="Disordered" evidence="12">
    <location>
        <begin position="784"/>
        <end position="870"/>
    </location>
</feature>
<keyword evidence="11 13" id="KW-0472">Membrane</keyword>
<keyword evidence="4 17" id="KW-0808">Transferase</keyword>
<evidence type="ECO:0000259" key="15">
    <source>
        <dbReference type="PROSITE" id="PS50011"/>
    </source>
</evidence>
<keyword evidence="3" id="KW-0723">Serine/threonine-protein kinase</keyword>
<dbReference type="SMART" id="SM00220">
    <property type="entry name" value="S_TKc"/>
    <property type="match status" value="1"/>
</dbReference>
<dbReference type="PROSITE" id="PS00108">
    <property type="entry name" value="PROTEIN_KINASE_ST"/>
    <property type="match status" value="1"/>
</dbReference>
<evidence type="ECO:0000256" key="9">
    <source>
        <dbReference type="ARBA" id="ARBA00022840"/>
    </source>
</evidence>
<dbReference type="InterPro" id="IPR038357">
    <property type="entry name" value="KEN_sf"/>
</dbReference>
<feature type="domain" description="KEN" evidence="16">
    <location>
        <begin position="1282"/>
        <end position="1503"/>
    </location>
</feature>
<reference evidence="17" key="1">
    <citation type="submission" date="2022-07" db="EMBL/GenBank/DDBJ databases">
        <title>Phylogenomic reconstructions and comparative analyses of Kickxellomycotina fungi.</title>
        <authorList>
            <person name="Reynolds N.K."/>
            <person name="Stajich J.E."/>
            <person name="Barry K."/>
            <person name="Grigoriev I.V."/>
            <person name="Crous P."/>
            <person name="Smith M.E."/>
        </authorList>
    </citation>
    <scope>NUCLEOTIDE SEQUENCE</scope>
    <source>
        <strain evidence="17">NRRL 1566</strain>
    </source>
</reference>
<evidence type="ECO:0000313" key="17">
    <source>
        <dbReference type="EMBL" id="KAJ2849835.1"/>
    </source>
</evidence>
<name>A0A9W8IG23_9FUNG</name>
<dbReference type="GO" id="GO:0005524">
    <property type="term" value="F:ATP binding"/>
    <property type="evidence" value="ECO:0007669"/>
    <property type="project" value="UniProtKB-KW"/>
</dbReference>
<evidence type="ECO:0000256" key="11">
    <source>
        <dbReference type="ARBA" id="ARBA00023136"/>
    </source>
</evidence>
<gene>
    <name evidence="17" type="primary">IRE1</name>
    <name evidence="17" type="ORF">IWW36_002348</name>
</gene>
<evidence type="ECO:0000313" key="18">
    <source>
        <dbReference type="Proteomes" id="UP001139887"/>
    </source>
</evidence>
<feature type="region of interest" description="Disordered" evidence="12">
    <location>
        <begin position="1157"/>
        <end position="1185"/>
    </location>
</feature>